<evidence type="ECO:0000256" key="1">
    <source>
        <dbReference type="SAM" id="MobiDB-lite"/>
    </source>
</evidence>
<dbReference type="AlphaFoldDB" id="A0A3N2RKF4"/>
<dbReference type="EMBL" id="RCTY01000019">
    <property type="protein sequence ID" value="ROU07816.1"/>
    <property type="molecule type" value="Genomic_DNA"/>
</dbReference>
<organism evidence="2 3">
    <name type="scientific">Lysobacter enzymogenes</name>
    <dbReference type="NCBI Taxonomy" id="69"/>
    <lineage>
        <taxon>Bacteria</taxon>
        <taxon>Pseudomonadati</taxon>
        <taxon>Pseudomonadota</taxon>
        <taxon>Gammaproteobacteria</taxon>
        <taxon>Lysobacterales</taxon>
        <taxon>Lysobacteraceae</taxon>
        <taxon>Lysobacter</taxon>
    </lineage>
</organism>
<sequence length="112" mass="12623">MPCRRGFVRPFSCSRTSSRRHAREGGKPGLHRDMTLKPLDSRLRGNDGLKGRVGTRQSKARRGIARLRCHAGAASFVFLLPHILRPSFPRMRESRASSRHDTEASGFPLSRE</sequence>
<feature type="region of interest" description="Disordered" evidence="1">
    <location>
        <begin position="90"/>
        <end position="112"/>
    </location>
</feature>
<evidence type="ECO:0000313" key="3">
    <source>
        <dbReference type="Proteomes" id="UP000275910"/>
    </source>
</evidence>
<dbReference type="Proteomes" id="UP000275910">
    <property type="component" value="Unassembled WGS sequence"/>
</dbReference>
<feature type="compositionally biased region" description="Basic and acidic residues" evidence="1">
    <location>
        <begin position="90"/>
        <end position="103"/>
    </location>
</feature>
<proteinExistence type="predicted"/>
<reference evidence="2 3" key="1">
    <citation type="submission" date="2018-10" db="EMBL/GenBank/DDBJ databases">
        <title>The genome of Lysobacter enzymogenes OH11.</title>
        <authorList>
            <person name="Liu F."/>
            <person name="Zhao Y."/>
            <person name="Qian G."/>
            <person name="Chen Y."/>
            <person name="Xu H."/>
        </authorList>
    </citation>
    <scope>NUCLEOTIDE SEQUENCE [LARGE SCALE GENOMIC DNA]</scope>
    <source>
        <strain evidence="2 3">OH11</strain>
    </source>
</reference>
<comment type="caution">
    <text evidence="2">The sequence shown here is derived from an EMBL/GenBank/DDBJ whole genome shotgun (WGS) entry which is preliminary data.</text>
</comment>
<gene>
    <name evidence="2" type="ORF">D9T17_06315</name>
</gene>
<evidence type="ECO:0000313" key="2">
    <source>
        <dbReference type="EMBL" id="ROU07816.1"/>
    </source>
</evidence>
<feature type="compositionally biased region" description="Basic and acidic residues" evidence="1">
    <location>
        <begin position="23"/>
        <end position="50"/>
    </location>
</feature>
<accession>A0A3N2RKF4</accession>
<name>A0A3N2RKF4_LYSEN</name>
<feature type="region of interest" description="Disordered" evidence="1">
    <location>
        <begin position="1"/>
        <end position="60"/>
    </location>
</feature>
<protein>
    <submittedName>
        <fullName evidence="2">Uncharacterized protein</fullName>
    </submittedName>
</protein>